<evidence type="ECO:0000313" key="3">
    <source>
        <dbReference type="Proteomes" id="UP001140094"/>
    </source>
</evidence>
<dbReference type="Proteomes" id="UP001140094">
    <property type="component" value="Unassembled WGS sequence"/>
</dbReference>
<reference evidence="2" key="1">
    <citation type="submission" date="2022-07" db="EMBL/GenBank/DDBJ databases">
        <title>Phylogenomic reconstructions and comparative analyses of Kickxellomycotina fungi.</title>
        <authorList>
            <person name="Reynolds N.K."/>
            <person name="Stajich J.E."/>
            <person name="Barry K."/>
            <person name="Grigoriev I.V."/>
            <person name="Crous P."/>
            <person name="Smith M.E."/>
        </authorList>
    </citation>
    <scope>NUCLEOTIDE SEQUENCE</scope>
    <source>
        <strain evidence="2">NRRL 1565</strain>
    </source>
</reference>
<evidence type="ECO:0000256" key="1">
    <source>
        <dbReference type="SAM" id="MobiDB-lite"/>
    </source>
</evidence>
<feature type="region of interest" description="Disordered" evidence="1">
    <location>
        <begin position="79"/>
        <end position="126"/>
    </location>
</feature>
<sequence>MVISFIVYAVRRHAIISTKTGTKPVAVSNGKELNALTSTIEQLGTQLSLLQTQMEALCRTHDADRELIKTLLRENRLLSARHFDNNSPSSNGSGSGNVISSGSGSANGNGNVISSGSGSANGNGNC</sequence>
<organism evidence="2 3">
    <name type="scientific">Coemansia guatemalensis</name>
    <dbReference type="NCBI Taxonomy" id="2761395"/>
    <lineage>
        <taxon>Eukaryota</taxon>
        <taxon>Fungi</taxon>
        <taxon>Fungi incertae sedis</taxon>
        <taxon>Zoopagomycota</taxon>
        <taxon>Kickxellomycotina</taxon>
        <taxon>Kickxellomycetes</taxon>
        <taxon>Kickxellales</taxon>
        <taxon>Kickxellaceae</taxon>
        <taxon>Coemansia</taxon>
    </lineage>
</organism>
<dbReference type="AlphaFoldDB" id="A0A9W8HRK3"/>
<evidence type="ECO:0000313" key="2">
    <source>
        <dbReference type="EMBL" id="KAJ2798645.1"/>
    </source>
</evidence>
<protein>
    <submittedName>
        <fullName evidence="2">Uncharacterized protein</fullName>
    </submittedName>
</protein>
<name>A0A9W8HRK3_9FUNG</name>
<feature type="non-terminal residue" evidence="2">
    <location>
        <position position="126"/>
    </location>
</feature>
<dbReference type="EMBL" id="JANBUO010001350">
    <property type="protein sequence ID" value="KAJ2798645.1"/>
    <property type="molecule type" value="Genomic_DNA"/>
</dbReference>
<keyword evidence="3" id="KW-1185">Reference proteome</keyword>
<comment type="caution">
    <text evidence="2">The sequence shown here is derived from an EMBL/GenBank/DDBJ whole genome shotgun (WGS) entry which is preliminary data.</text>
</comment>
<accession>A0A9W8HRK3</accession>
<feature type="compositionally biased region" description="Low complexity" evidence="1">
    <location>
        <begin position="85"/>
        <end position="118"/>
    </location>
</feature>
<gene>
    <name evidence="2" type="ORF">H4R20_004745</name>
</gene>
<proteinExistence type="predicted"/>